<organism evidence="2">
    <name type="scientific">Arundo donax</name>
    <name type="common">Giant reed</name>
    <name type="synonym">Donax arundinaceus</name>
    <dbReference type="NCBI Taxonomy" id="35708"/>
    <lineage>
        <taxon>Eukaryota</taxon>
        <taxon>Viridiplantae</taxon>
        <taxon>Streptophyta</taxon>
        <taxon>Embryophyta</taxon>
        <taxon>Tracheophyta</taxon>
        <taxon>Spermatophyta</taxon>
        <taxon>Magnoliopsida</taxon>
        <taxon>Liliopsida</taxon>
        <taxon>Poales</taxon>
        <taxon>Poaceae</taxon>
        <taxon>PACMAD clade</taxon>
        <taxon>Arundinoideae</taxon>
        <taxon>Arundineae</taxon>
        <taxon>Arundo</taxon>
    </lineage>
</organism>
<reference evidence="2" key="1">
    <citation type="submission" date="2014-09" db="EMBL/GenBank/DDBJ databases">
        <authorList>
            <person name="Magalhaes I.L.F."/>
            <person name="Oliveira U."/>
            <person name="Santos F.R."/>
            <person name="Vidigal T.H.D.A."/>
            <person name="Brescovit A.D."/>
            <person name="Santos A.J."/>
        </authorList>
    </citation>
    <scope>NUCLEOTIDE SEQUENCE</scope>
    <source>
        <tissue evidence="2">Shoot tissue taken approximately 20 cm above the soil surface</tissue>
    </source>
</reference>
<reference evidence="2" key="2">
    <citation type="journal article" date="2015" name="Data Brief">
        <title>Shoot transcriptome of the giant reed, Arundo donax.</title>
        <authorList>
            <person name="Barrero R.A."/>
            <person name="Guerrero F.D."/>
            <person name="Moolhuijzen P."/>
            <person name="Goolsby J.A."/>
            <person name="Tidwell J."/>
            <person name="Bellgard S.E."/>
            <person name="Bellgard M.I."/>
        </authorList>
    </citation>
    <scope>NUCLEOTIDE SEQUENCE</scope>
    <source>
        <tissue evidence="2">Shoot tissue taken approximately 20 cm above the soil surface</tissue>
    </source>
</reference>
<protein>
    <submittedName>
        <fullName evidence="2">Transferase, transferring glycosyl groups</fullName>
    </submittedName>
</protein>
<evidence type="ECO:0000256" key="1">
    <source>
        <dbReference type="SAM" id="MobiDB-lite"/>
    </source>
</evidence>
<feature type="compositionally biased region" description="Basic residues" evidence="1">
    <location>
        <begin position="79"/>
        <end position="92"/>
    </location>
</feature>
<keyword evidence="2" id="KW-0808">Transferase</keyword>
<sequence>MINLLMLPNASSPTFGYLLRCILSHSTDSTRSIPLLHVIERRQNDLLSVPLLRHHVPRGGAVEEEGEGHEQGAEDERQHRHARGPPPLQHRR</sequence>
<feature type="region of interest" description="Disordered" evidence="1">
    <location>
        <begin position="57"/>
        <end position="92"/>
    </location>
</feature>
<dbReference type="AlphaFoldDB" id="A0A0A9E749"/>
<feature type="compositionally biased region" description="Basic and acidic residues" evidence="1">
    <location>
        <begin position="68"/>
        <end position="78"/>
    </location>
</feature>
<dbReference type="GO" id="GO:0016740">
    <property type="term" value="F:transferase activity"/>
    <property type="evidence" value="ECO:0007669"/>
    <property type="project" value="UniProtKB-KW"/>
</dbReference>
<dbReference type="EMBL" id="GBRH01204200">
    <property type="protein sequence ID" value="JAD93695.1"/>
    <property type="molecule type" value="Transcribed_RNA"/>
</dbReference>
<name>A0A0A9E749_ARUDO</name>
<proteinExistence type="predicted"/>
<evidence type="ECO:0000313" key="2">
    <source>
        <dbReference type="EMBL" id="JAD93695.1"/>
    </source>
</evidence>
<accession>A0A0A9E749</accession>